<dbReference type="RefSeq" id="XP_073774369.1">
    <property type="nucleotide sequence ID" value="XM_073918268.1"/>
</dbReference>
<sequence>MLRNAVCGKLQCLFNSNNTLLGATVSVQKVEGGTITCINADFNIGPDVPDPAYVKTGTPVKPSEDGYTVVIKGWTWSATILSTPPPAAWTVDTRQDGYMLSCC</sequence>
<accession>A0AC58GXC6</accession>
<protein>
    <submittedName>
        <fullName evidence="2">Disintegrin and metalloproteinase domain-containing protein 9-like</fullName>
    </submittedName>
</protein>
<organism evidence="1 2">
    <name type="scientific">Danio rerio</name>
    <name type="common">Zebrafish</name>
    <name type="synonym">Brachydanio rerio</name>
    <dbReference type="NCBI Taxonomy" id="7955"/>
    <lineage>
        <taxon>Eukaryota</taxon>
        <taxon>Metazoa</taxon>
        <taxon>Chordata</taxon>
        <taxon>Craniata</taxon>
        <taxon>Vertebrata</taxon>
        <taxon>Euteleostomi</taxon>
        <taxon>Actinopterygii</taxon>
        <taxon>Neopterygii</taxon>
        <taxon>Teleostei</taxon>
        <taxon>Ostariophysi</taxon>
        <taxon>Cypriniformes</taxon>
        <taxon>Danionidae</taxon>
        <taxon>Danioninae</taxon>
        <taxon>Danio</taxon>
    </lineage>
</organism>
<dbReference type="Proteomes" id="UP000000437">
    <property type="component" value="Chromosome 12"/>
</dbReference>
<evidence type="ECO:0000313" key="2">
    <source>
        <dbReference type="RefSeq" id="XP_073774369.1"/>
    </source>
</evidence>
<reference evidence="2" key="1">
    <citation type="submission" date="2025-08" db="UniProtKB">
        <authorList>
            <consortium name="RefSeq"/>
        </authorList>
    </citation>
    <scope>IDENTIFICATION</scope>
    <source>
        <strain evidence="2">Tuebingen</strain>
        <tissue evidence="2">Fibroblasts and whole tissue</tissue>
    </source>
</reference>
<keyword evidence="1" id="KW-1185">Reference proteome</keyword>
<proteinExistence type="predicted"/>
<evidence type="ECO:0000313" key="1">
    <source>
        <dbReference type="Proteomes" id="UP000000437"/>
    </source>
</evidence>
<name>A0AC58GXC6_DANRE</name>
<gene>
    <name evidence="2" type="primary">LOC141376768</name>
</gene>